<protein>
    <submittedName>
        <fullName evidence="2">Uncharacterized protein</fullName>
    </submittedName>
</protein>
<feature type="compositionally biased region" description="Low complexity" evidence="1">
    <location>
        <begin position="149"/>
        <end position="167"/>
    </location>
</feature>
<evidence type="ECO:0000313" key="2">
    <source>
        <dbReference type="EMBL" id="CEM19667.1"/>
    </source>
</evidence>
<feature type="region of interest" description="Disordered" evidence="1">
    <location>
        <begin position="149"/>
        <end position="168"/>
    </location>
</feature>
<feature type="compositionally biased region" description="Low complexity" evidence="1">
    <location>
        <begin position="476"/>
        <end position="487"/>
    </location>
</feature>
<feature type="region of interest" description="Disordered" evidence="1">
    <location>
        <begin position="246"/>
        <end position="305"/>
    </location>
</feature>
<sequence>MPVHPAAGSGREGTLCRTKCCGATYSVESITKALKAGGGRTACTGCCKATIQLTDLKTVKKIKPFSLFRQQAARNSLLMVPPIAPAPLNPFRKTQLKYSLSVGTTATTNNNRPIAILPPPKTKRAAIPPPPPPFGGKNSVGGGVGVSVQTNGSRVVRGGSRGPIRVSGGRGKGMGVGVGMSKYVGVGVAGAAPVCKMPMVQGLSAGQVCVGGSAGAGSSVSVGPSSKLPVSVSVLRAVMPQLPIFQETDITPKSTDTPNGSGSPKDPAAPSIPKHKTNTQQTHTGNGETAGPVHSSSNSKQKLPGQMISPCVAPVATVHLMGGGGGGSKWVKKRRSHSKQGKRGGAAGGSGQAAHQATDLASTTGGGDKDKERAGVVTKGPVSTSVWRQKKSQPPATVSAVTQTSPQQENKTPETTPQEQQQQQQPKGNKKTAEKKKKPVDTTKTAKGGTHTGEGKKGGKRLSAGSSVSGKSKRPSGGSTATASGASGVLSGAGAGGAGGSKEGALLQWSSMSAEDKKVMELNLKGGCISKYDKWEQHFQVLYALKKAFKTTRTNRSCPWSEVSASLEHYLAAVLAQRSYEASLKLTVKPLTRTAAVAPIPPSLQQHGRQPLFTCDLYITFPKPFNRSISTKVSSFPLKVCVASTVGPKEEAKGYAITAALQHLKIAIPEGVQKHLAAFGSKTASDTSETE</sequence>
<dbReference type="VEuPathDB" id="CryptoDB:Vbra_21761"/>
<feature type="compositionally biased region" description="Basic residues" evidence="1">
    <location>
        <begin position="330"/>
        <end position="342"/>
    </location>
</feature>
<feature type="compositionally biased region" description="Low complexity" evidence="1">
    <location>
        <begin position="406"/>
        <end position="427"/>
    </location>
</feature>
<reference evidence="2 3" key="1">
    <citation type="submission" date="2014-11" db="EMBL/GenBank/DDBJ databases">
        <authorList>
            <person name="Zhu J."/>
            <person name="Qi W."/>
            <person name="Song R."/>
        </authorList>
    </citation>
    <scope>NUCLEOTIDE SEQUENCE [LARGE SCALE GENOMIC DNA]</scope>
</reference>
<feature type="compositionally biased region" description="Polar residues" evidence="1">
    <location>
        <begin position="381"/>
        <end position="405"/>
    </location>
</feature>
<dbReference type="EMBL" id="CDMY01000518">
    <property type="protein sequence ID" value="CEM19667.1"/>
    <property type="molecule type" value="Genomic_DNA"/>
</dbReference>
<evidence type="ECO:0000313" key="3">
    <source>
        <dbReference type="Proteomes" id="UP000041254"/>
    </source>
</evidence>
<proteinExistence type="predicted"/>
<feature type="compositionally biased region" description="Polar residues" evidence="1">
    <location>
        <begin position="248"/>
        <end position="262"/>
    </location>
</feature>
<keyword evidence="3" id="KW-1185">Reference proteome</keyword>
<feature type="region of interest" description="Disordered" evidence="1">
    <location>
        <begin position="323"/>
        <end position="487"/>
    </location>
</feature>
<feature type="compositionally biased region" description="Basic residues" evidence="1">
    <location>
        <begin position="428"/>
        <end position="438"/>
    </location>
</feature>
<accession>A0A0G4FXS6</accession>
<name>A0A0G4FXS6_VITBC</name>
<dbReference type="AlphaFoldDB" id="A0A0G4FXS6"/>
<dbReference type="InParanoid" id="A0A0G4FXS6"/>
<feature type="compositionally biased region" description="Polar residues" evidence="1">
    <location>
        <begin position="278"/>
        <end position="287"/>
    </location>
</feature>
<gene>
    <name evidence="2" type="ORF">Vbra_21761</name>
</gene>
<dbReference type="Proteomes" id="UP000041254">
    <property type="component" value="Unassembled WGS sequence"/>
</dbReference>
<organism evidence="2 3">
    <name type="scientific">Vitrella brassicaformis (strain CCMP3155)</name>
    <dbReference type="NCBI Taxonomy" id="1169540"/>
    <lineage>
        <taxon>Eukaryota</taxon>
        <taxon>Sar</taxon>
        <taxon>Alveolata</taxon>
        <taxon>Colpodellida</taxon>
        <taxon>Vitrellaceae</taxon>
        <taxon>Vitrella</taxon>
    </lineage>
</organism>
<evidence type="ECO:0000256" key="1">
    <source>
        <dbReference type="SAM" id="MobiDB-lite"/>
    </source>
</evidence>